<dbReference type="GO" id="GO:0006310">
    <property type="term" value="P:DNA recombination"/>
    <property type="evidence" value="ECO:0007669"/>
    <property type="project" value="UniProtKB-KW"/>
</dbReference>
<dbReference type="GO" id="GO:0006281">
    <property type="term" value="P:DNA repair"/>
    <property type="evidence" value="ECO:0007669"/>
    <property type="project" value="UniProtKB-KW"/>
</dbReference>
<dbReference type="InterPro" id="IPR051055">
    <property type="entry name" value="PIF1_helicase"/>
</dbReference>
<keyword evidence="1" id="KW-0067">ATP-binding</keyword>
<comment type="cofactor">
    <cofactor evidence="1">
        <name>Mg(2+)</name>
        <dbReference type="ChEBI" id="CHEBI:18420"/>
    </cofactor>
</comment>
<comment type="caution">
    <text evidence="3">The sequence shown here is derived from an EMBL/GenBank/DDBJ whole genome shotgun (WGS) entry which is preliminary data.</text>
</comment>
<dbReference type="SUPFAM" id="SSF52540">
    <property type="entry name" value="P-loop containing nucleoside triphosphate hydrolases"/>
    <property type="match status" value="1"/>
</dbReference>
<feature type="domain" description="DNA helicase Pif1-like DEAD-box helicase" evidence="2">
    <location>
        <begin position="8"/>
        <end position="70"/>
    </location>
</feature>
<comment type="catalytic activity">
    <reaction evidence="1">
        <text>ATP + H2O = ADP + phosphate + H(+)</text>
        <dbReference type="Rhea" id="RHEA:13065"/>
        <dbReference type="ChEBI" id="CHEBI:15377"/>
        <dbReference type="ChEBI" id="CHEBI:15378"/>
        <dbReference type="ChEBI" id="CHEBI:30616"/>
        <dbReference type="ChEBI" id="CHEBI:43474"/>
        <dbReference type="ChEBI" id="CHEBI:456216"/>
        <dbReference type="EC" id="5.6.2.3"/>
    </reaction>
</comment>
<keyword evidence="1" id="KW-0233">DNA recombination</keyword>
<comment type="similarity">
    <text evidence="1">Belongs to the helicase family.</text>
</comment>
<evidence type="ECO:0000259" key="2">
    <source>
        <dbReference type="Pfam" id="PF05970"/>
    </source>
</evidence>
<keyword evidence="1" id="KW-0227">DNA damage</keyword>
<dbReference type="InterPro" id="IPR010285">
    <property type="entry name" value="DNA_helicase_pif1-like_DEAD"/>
</dbReference>
<dbReference type="Pfam" id="PF05970">
    <property type="entry name" value="PIF1"/>
    <property type="match status" value="1"/>
</dbReference>
<keyword evidence="1" id="KW-0547">Nucleotide-binding</keyword>
<sequence>MHNGILAHLQEHWRDRAYLIIDEKSIGLKELHWIDSRLRTIMSKPESEFGGLNVILFGDFYQLPPVCSKPITVVLDQVMRQNGDDEQSRLFRDTLSELRDHGPDGISDNALQFLRSRVNSLLPRQEMHRFDDALHILAKKKHVGEHNMHSLAQMRTPVIRIKARHNVPAAANADEDEAEGLHPQVLLAKKARVMLTTNVATHHGL</sequence>
<name>A0A232M2I1_9EURO</name>
<proteinExistence type="inferred from homology"/>
<dbReference type="EMBL" id="NPHW01002848">
    <property type="protein sequence ID" value="OXV10620.1"/>
    <property type="molecule type" value="Genomic_DNA"/>
</dbReference>
<dbReference type="GO" id="GO:0005524">
    <property type="term" value="F:ATP binding"/>
    <property type="evidence" value="ECO:0007669"/>
    <property type="project" value="UniProtKB-KW"/>
</dbReference>
<gene>
    <name evidence="3" type="ORF">Egran_01619</name>
</gene>
<keyword evidence="1" id="KW-0347">Helicase</keyword>
<dbReference type="PANTHER" id="PTHR47642">
    <property type="entry name" value="ATP-DEPENDENT DNA HELICASE"/>
    <property type="match status" value="1"/>
</dbReference>
<dbReference type="Proteomes" id="UP000243515">
    <property type="component" value="Unassembled WGS sequence"/>
</dbReference>
<dbReference type="GO" id="GO:0043139">
    <property type="term" value="F:5'-3' DNA helicase activity"/>
    <property type="evidence" value="ECO:0007669"/>
    <property type="project" value="UniProtKB-EC"/>
</dbReference>
<organism evidence="3 4">
    <name type="scientific">Elaphomyces granulatus</name>
    <dbReference type="NCBI Taxonomy" id="519963"/>
    <lineage>
        <taxon>Eukaryota</taxon>
        <taxon>Fungi</taxon>
        <taxon>Dikarya</taxon>
        <taxon>Ascomycota</taxon>
        <taxon>Pezizomycotina</taxon>
        <taxon>Eurotiomycetes</taxon>
        <taxon>Eurotiomycetidae</taxon>
        <taxon>Eurotiales</taxon>
        <taxon>Elaphomycetaceae</taxon>
        <taxon>Elaphomyces</taxon>
    </lineage>
</organism>
<keyword evidence="1" id="KW-0234">DNA repair</keyword>
<dbReference type="OrthoDB" id="4369146at2759"/>
<feature type="non-terminal residue" evidence="3">
    <location>
        <position position="205"/>
    </location>
</feature>
<dbReference type="Gene3D" id="3.40.50.300">
    <property type="entry name" value="P-loop containing nucleotide triphosphate hydrolases"/>
    <property type="match status" value="1"/>
</dbReference>
<dbReference type="GO" id="GO:0000723">
    <property type="term" value="P:telomere maintenance"/>
    <property type="evidence" value="ECO:0007669"/>
    <property type="project" value="InterPro"/>
</dbReference>
<accession>A0A232M2I1</accession>
<protein>
    <recommendedName>
        <fullName evidence="1">ATP-dependent DNA helicase</fullName>
        <ecNumber evidence="1">5.6.2.3</ecNumber>
    </recommendedName>
</protein>
<dbReference type="GO" id="GO:0016887">
    <property type="term" value="F:ATP hydrolysis activity"/>
    <property type="evidence" value="ECO:0007669"/>
    <property type="project" value="RHEA"/>
</dbReference>
<dbReference type="EC" id="5.6.2.3" evidence="1"/>
<keyword evidence="1" id="KW-0378">Hydrolase</keyword>
<dbReference type="InterPro" id="IPR027417">
    <property type="entry name" value="P-loop_NTPase"/>
</dbReference>
<dbReference type="AlphaFoldDB" id="A0A232M2I1"/>
<reference evidence="3 4" key="1">
    <citation type="journal article" date="2015" name="Environ. Microbiol.">
        <title>Metagenome sequence of Elaphomyces granulatus from sporocarp tissue reveals Ascomycota ectomycorrhizal fingerprints of genome expansion and a Proteobacteria-rich microbiome.</title>
        <authorList>
            <person name="Quandt C.A."/>
            <person name="Kohler A."/>
            <person name="Hesse C.N."/>
            <person name="Sharpton T.J."/>
            <person name="Martin F."/>
            <person name="Spatafora J.W."/>
        </authorList>
    </citation>
    <scope>NUCLEOTIDE SEQUENCE [LARGE SCALE GENOMIC DNA]</scope>
    <source>
        <strain evidence="3 4">OSC145934</strain>
    </source>
</reference>
<evidence type="ECO:0000313" key="3">
    <source>
        <dbReference type="EMBL" id="OXV10620.1"/>
    </source>
</evidence>
<keyword evidence="4" id="KW-1185">Reference proteome</keyword>
<evidence type="ECO:0000313" key="4">
    <source>
        <dbReference type="Proteomes" id="UP000243515"/>
    </source>
</evidence>
<evidence type="ECO:0000256" key="1">
    <source>
        <dbReference type="RuleBase" id="RU363044"/>
    </source>
</evidence>